<keyword evidence="8" id="KW-1185">Reference proteome</keyword>
<organism evidence="7 8">
    <name type="scientific">Fistulifera solaris</name>
    <name type="common">Oleaginous diatom</name>
    <dbReference type="NCBI Taxonomy" id="1519565"/>
    <lineage>
        <taxon>Eukaryota</taxon>
        <taxon>Sar</taxon>
        <taxon>Stramenopiles</taxon>
        <taxon>Ochrophyta</taxon>
        <taxon>Bacillariophyta</taxon>
        <taxon>Bacillariophyceae</taxon>
        <taxon>Bacillariophycidae</taxon>
        <taxon>Naviculales</taxon>
        <taxon>Naviculaceae</taxon>
        <taxon>Fistulifera</taxon>
    </lineage>
</organism>
<dbReference type="Gene3D" id="2.30.30.380">
    <property type="entry name" value="Zn-finger domain of Sec23/24"/>
    <property type="match status" value="1"/>
</dbReference>
<protein>
    <recommendedName>
        <fullName evidence="6">RanBP2-type domain-containing protein</fullName>
    </recommendedName>
</protein>
<gene>
    <name evidence="7" type="ORF">FisN_1Lh292</name>
</gene>
<feature type="compositionally biased region" description="Polar residues" evidence="5">
    <location>
        <begin position="25"/>
        <end position="42"/>
    </location>
</feature>
<dbReference type="AlphaFoldDB" id="A0A1Z5K4A3"/>
<dbReference type="Proteomes" id="UP000198406">
    <property type="component" value="Unassembled WGS sequence"/>
</dbReference>
<sequence length="374" mass="40550">MNEDKKRKPFLKLIANSSKRPRVATISSSGGKRKAVSSSATDNGGVGVEAVGETSVPPKKGDLEKGCGALCSDPNADSCPPKIESREWVCLMCTLHNSGNRKRCQACGTREPIMNDAPPVEVLHDPLSRTVYSTPALNNMQQKDSSIVMKLVKKLDTPMESRVNKPKTPIQSPSTIMKSDNKSRALASTANSEIASSSKRNGNNERSPSAPTGLKTTAFTNKELSKSENSVSAIRDARLAPAQIPRDQETPIMLHGNQEQIQQMLVSIVDRVESLSKHIHAHRDDIQSLRIQSEEILMMQKQTLHETQEMRASLTNFLSGQDAEHSHAGPAEAFAIRVLQKGVSQEATNGGNTRMVTGIALCCVSLIAALIHSK</sequence>
<keyword evidence="3" id="KW-0862">Zinc</keyword>
<dbReference type="PROSITE" id="PS01358">
    <property type="entry name" value="ZF_RANBP2_1"/>
    <property type="match status" value="1"/>
</dbReference>
<dbReference type="InterPro" id="IPR001876">
    <property type="entry name" value="Znf_RanBP2"/>
</dbReference>
<accession>A0A1Z5K4A3</accession>
<dbReference type="SUPFAM" id="SSF90209">
    <property type="entry name" value="Ran binding protein zinc finger-like"/>
    <property type="match status" value="1"/>
</dbReference>
<evidence type="ECO:0000256" key="4">
    <source>
        <dbReference type="PROSITE-ProRule" id="PRU00322"/>
    </source>
</evidence>
<dbReference type="SMART" id="SM00547">
    <property type="entry name" value="ZnF_RBZ"/>
    <property type="match status" value="1"/>
</dbReference>
<feature type="region of interest" description="Disordered" evidence="5">
    <location>
        <begin position="17"/>
        <end position="57"/>
    </location>
</feature>
<evidence type="ECO:0000313" key="7">
    <source>
        <dbReference type="EMBL" id="GAX21036.1"/>
    </source>
</evidence>
<dbReference type="InParanoid" id="A0A1Z5K4A3"/>
<feature type="domain" description="RanBP2-type" evidence="6">
    <location>
        <begin position="84"/>
        <end position="113"/>
    </location>
</feature>
<evidence type="ECO:0000313" key="8">
    <source>
        <dbReference type="Proteomes" id="UP000198406"/>
    </source>
</evidence>
<comment type="caution">
    <text evidence="7">The sequence shown here is derived from an EMBL/GenBank/DDBJ whole genome shotgun (WGS) entry which is preliminary data.</text>
</comment>
<reference evidence="7 8" key="1">
    <citation type="journal article" date="2015" name="Plant Cell">
        <title>Oil accumulation by the oleaginous diatom Fistulifera solaris as revealed by the genome and transcriptome.</title>
        <authorList>
            <person name="Tanaka T."/>
            <person name="Maeda Y."/>
            <person name="Veluchamy A."/>
            <person name="Tanaka M."/>
            <person name="Abida H."/>
            <person name="Marechal E."/>
            <person name="Bowler C."/>
            <person name="Muto M."/>
            <person name="Sunaga Y."/>
            <person name="Tanaka M."/>
            <person name="Yoshino T."/>
            <person name="Taniguchi T."/>
            <person name="Fukuda Y."/>
            <person name="Nemoto M."/>
            <person name="Matsumoto M."/>
            <person name="Wong P.S."/>
            <person name="Aburatani S."/>
            <person name="Fujibuchi W."/>
        </authorList>
    </citation>
    <scope>NUCLEOTIDE SEQUENCE [LARGE SCALE GENOMIC DNA]</scope>
    <source>
        <strain evidence="7 8">JPCC DA0580</strain>
    </source>
</reference>
<evidence type="ECO:0000256" key="1">
    <source>
        <dbReference type="ARBA" id="ARBA00022723"/>
    </source>
</evidence>
<dbReference type="EMBL" id="BDSP01000153">
    <property type="protein sequence ID" value="GAX21036.1"/>
    <property type="molecule type" value="Genomic_DNA"/>
</dbReference>
<feature type="region of interest" description="Disordered" evidence="5">
    <location>
        <begin position="158"/>
        <end position="216"/>
    </location>
</feature>
<evidence type="ECO:0000256" key="5">
    <source>
        <dbReference type="SAM" id="MobiDB-lite"/>
    </source>
</evidence>
<keyword evidence="1" id="KW-0479">Metal-binding</keyword>
<feature type="compositionally biased region" description="Polar residues" evidence="5">
    <location>
        <begin position="169"/>
        <end position="178"/>
    </location>
</feature>
<dbReference type="InterPro" id="IPR036443">
    <property type="entry name" value="Znf_RanBP2_sf"/>
</dbReference>
<feature type="compositionally biased region" description="Polar residues" evidence="5">
    <location>
        <begin position="186"/>
        <end position="216"/>
    </location>
</feature>
<evidence type="ECO:0000256" key="3">
    <source>
        <dbReference type="ARBA" id="ARBA00022833"/>
    </source>
</evidence>
<evidence type="ECO:0000256" key="2">
    <source>
        <dbReference type="ARBA" id="ARBA00022771"/>
    </source>
</evidence>
<keyword evidence="2 4" id="KW-0863">Zinc-finger</keyword>
<name>A0A1Z5K4A3_FISSO</name>
<dbReference type="GO" id="GO:0008270">
    <property type="term" value="F:zinc ion binding"/>
    <property type="evidence" value="ECO:0007669"/>
    <property type="project" value="UniProtKB-KW"/>
</dbReference>
<proteinExistence type="predicted"/>
<evidence type="ECO:0000259" key="6">
    <source>
        <dbReference type="PROSITE" id="PS50199"/>
    </source>
</evidence>
<dbReference type="PROSITE" id="PS50199">
    <property type="entry name" value="ZF_RANBP2_2"/>
    <property type="match status" value="1"/>
</dbReference>